<accession>A0A8J2LIL1</accession>
<dbReference type="AlphaFoldDB" id="A0A8J2LIL1"/>
<evidence type="ECO:0000313" key="1">
    <source>
        <dbReference type="EMBL" id="CAG7837332.1"/>
    </source>
</evidence>
<sequence>MTASRILKLAVIYCFASSPLSRGGTRWSLEESSSRAALKSSKSRMELDDRIGLTFNRGQSQAFGPGGQAMSQSMTVGFQTGIFDPQTNTYVPLENQFNGFSNQFRSGNGAPNAWSASRSSGNFGSLGGQASAGYNGGYGTADVTSHTISHLIPLPDGTVLLSGLKKTPDTSNFDQDVPHKENTDREFNKEYQEMPIETEQLVGFWQSFIEICSLKSNIYIQQS</sequence>
<gene>
    <name evidence="1" type="ORF">AFUS01_LOCUS46462</name>
</gene>
<keyword evidence="2" id="KW-1185">Reference proteome</keyword>
<name>A0A8J2LIL1_9HEXA</name>
<comment type="caution">
    <text evidence="1">The sequence shown here is derived from an EMBL/GenBank/DDBJ whole genome shotgun (WGS) entry which is preliminary data.</text>
</comment>
<dbReference type="Proteomes" id="UP000708208">
    <property type="component" value="Unassembled WGS sequence"/>
</dbReference>
<organism evidence="1 2">
    <name type="scientific">Allacma fusca</name>
    <dbReference type="NCBI Taxonomy" id="39272"/>
    <lineage>
        <taxon>Eukaryota</taxon>
        <taxon>Metazoa</taxon>
        <taxon>Ecdysozoa</taxon>
        <taxon>Arthropoda</taxon>
        <taxon>Hexapoda</taxon>
        <taxon>Collembola</taxon>
        <taxon>Symphypleona</taxon>
        <taxon>Sminthuridae</taxon>
        <taxon>Allacma</taxon>
    </lineage>
</organism>
<reference evidence="1" key="1">
    <citation type="submission" date="2021-06" db="EMBL/GenBank/DDBJ databases">
        <authorList>
            <person name="Hodson N. C."/>
            <person name="Mongue J. A."/>
            <person name="Jaron S. K."/>
        </authorList>
    </citation>
    <scope>NUCLEOTIDE SEQUENCE</scope>
</reference>
<dbReference type="EMBL" id="CAJVCH010571370">
    <property type="protein sequence ID" value="CAG7837332.1"/>
    <property type="molecule type" value="Genomic_DNA"/>
</dbReference>
<proteinExistence type="predicted"/>
<evidence type="ECO:0000313" key="2">
    <source>
        <dbReference type="Proteomes" id="UP000708208"/>
    </source>
</evidence>
<protein>
    <submittedName>
        <fullName evidence="1">Uncharacterized protein</fullName>
    </submittedName>
</protein>